<dbReference type="Gene3D" id="3.90.1300.10">
    <property type="entry name" value="Amidase signature (AS) domain"/>
    <property type="match status" value="1"/>
</dbReference>
<evidence type="ECO:0000313" key="5">
    <source>
        <dbReference type="Proteomes" id="UP000002624"/>
    </source>
</evidence>
<dbReference type="GO" id="GO:0016787">
    <property type="term" value="F:hydrolase activity"/>
    <property type="evidence" value="ECO:0007669"/>
    <property type="project" value="UniProtKB-KW"/>
</dbReference>
<organism evidence="4 5">
    <name type="scientific">Ajellomyces capsulatus (strain H143)</name>
    <name type="common">Darling's disease fungus</name>
    <name type="synonym">Histoplasma capsulatum</name>
    <dbReference type="NCBI Taxonomy" id="544712"/>
    <lineage>
        <taxon>Eukaryota</taxon>
        <taxon>Fungi</taxon>
        <taxon>Dikarya</taxon>
        <taxon>Ascomycota</taxon>
        <taxon>Pezizomycotina</taxon>
        <taxon>Eurotiomycetes</taxon>
        <taxon>Eurotiomycetidae</taxon>
        <taxon>Onygenales</taxon>
        <taxon>Ajellomycetaceae</taxon>
        <taxon>Histoplasma</taxon>
    </lineage>
</organism>
<dbReference type="PANTHER" id="PTHR46072">
    <property type="entry name" value="AMIDASE-RELATED-RELATED"/>
    <property type="match status" value="1"/>
</dbReference>
<dbReference type="VEuPathDB" id="FungiDB:HCDG_04276"/>
<dbReference type="PANTHER" id="PTHR46072:SF7">
    <property type="entry name" value="AMIDASE"/>
    <property type="match status" value="1"/>
</dbReference>
<dbReference type="Pfam" id="PF01425">
    <property type="entry name" value="Amidase"/>
    <property type="match status" value="1"/>
</dbReference>
<dbReference type="InterPro" id="IPR023631">
    <property type="entry name" value="Amidase_dom"/>
</dbReference>
<gene>
    <name evidence="4" type="ORF">HCDG_04276</name>
</gene>
<keyword evidence="2" id="KW-0378">Hydrolase</keyword>
<dbReference type="HOGENOM" id="CLU_149451_0_0_1"/>
<dbReference type="AlphaFoldDB" id="C6HDJ5"/>
<dbReference type="Proteomes" id="UP000002624">
    <property type="component" value="Unassembled WGS sequence"/>
</dbReference>
<dbReference type="STRING" id="544712.C6HDJ5"/>
<sequence length="142" mass="15744">MNAQQIAAINVAKREYQKEYLEYWNSTSELTGTGRPVDGFFCPVAPFPAAQRGKAYYAGYTVFANLLDYGSIVIPVTIADKTADTIDAGYDPLNDMDKAIHDEYDAEIYDGAHVGLQLVGRRFQEERLIALAEYVGHAVRTA</sequence>
<protein>
    <submittedName>
        <fullName evidence="4">Amidase</fullName>
    </submittedName>
</protein>
<dbReference type="SUPFAM" id="SSF75304">
    <property type="entry name" value="Amidase signature (AS) enzymes"/>
    <property type="match status" value="1"/>
</dbReference>
<evidence type="ECO:0000256" key="1">
    <source>
        <dbReference type="ARBA" id="ARBA00009199"/>
    </source>
</evidence>
<feature type="domain" description="Amidase" evidence="3">
    <location>
        <begin position="12"/>
        <end position="128"/>
    </location>
</feature>
<evidence type="ECO:0000313" key="4">
    <source>
        <dbReference type="EMBL" id="EER41629.1"/>
    </source>
</evidence>
<proteinExistence type="inferred from homology"/>
<comment type="similarity">
    <text evidence="1">Belongs to the amidase family.</text>
</comment>
<dbReference type="OMA" id="VLMEWVI"/>
<evidence type="ECO:0000256" key="2">
    <source>
        <dbReference type="ARBA" id="ARBA00022801"/>
    </source>
</evidence>
<dbReference type="EMBL" id="GG692423">
    <property type="protein sequence ID" value="EER41629.1"/>
    <property type="molecule type" value="Genomic_DNA"/>
</dbReference>
<name>C6HDJ5_AJECH</name>
<dbReference type="InterPro" id="IPR036928">
    <property type="entry name" value="AS_sf"/>
</dbReference>
<evidence type="ECO:0000259" key="3">
    <source>
        <dbReference type="Pfam" id="PF01425"/>
    </source>
</evidence>
<reference evidence="5" key="1">
    <citation type="submission" date="2009-05" db="EMBL/GenBank/DDBJ databases">
        <title>The genome sequence of Ajellomyces capsulatus strain H143.</title>
        <authorList>
            <person name="Champion M."/>
            <person name="Cuomo C.A."/>
            <person name="Ma L.-J."/>
            <person name="Henn M.R."/>
            <person name="Sil A."/>
            <person name="Goldman B."/>
            <person name="Young S.K."/>
            <person name="Kodira C.D."/>
            <person name="Zeng Q."/>
            <person name="Koehrsen M."/>
            <person name="Alvarado L."/>
            <person name="Berlin A.M."/>
            <person name="Borenstein D."/>
            <person name="Chen Z."/>
            <person name="Engels R."/>
            <person name="Freedman E."/>
            <person name="Gellesch M."/>
            <person name="Goldberg J."/>
            <person name="Griggs A."/>
            <person name="Gujja S."/>
            <person name="Heiman D.I."/>
            <person name="Hepburn T.A."/>
            <person name="Howarth C."/>
            <person name="Jen D."/>
            <person name="Larson L."/>
            <person name="Lewis B."/>
            <person name="Mehta T."/>
            <person name="Park D."/>
            <person name="Pearson M."/>
            <person name="Roberts A."/>
            <person name="Saif S."/>
            <person name="Shea T.D."/>
            <person name="Shenoy N."/>
            <person name="Sisk P."/>
            <person name="Stolte C."/>
            <person name="Sykes S."/>
            <person name="Walk T."/>
            <person name="White J."/>
            <person name="Yandava C."/>
            <person name="Klein B."/>
            <person name="McEwen J.G."/>
            <person name="Puccia R."/>
            <person name="Goldman G.H."/>
            <person name="Felipe M.S."/>
            <person name="Nino-Vega G."/>
            <person name="San-Blas G."/>
            <person name="Taylor J.W."/>
            <person name="Mendoza L."/>
            <person name="Galagan J.E."/>
            <person name="Nusbaum C."/>
            <person name="Birren B.W."/>
        </authorList>
    </citation>
    <scope>NUCLEOTIDE SEQUENCE [LARGE SCALE GENOMIC DNA]</scope>
    <source>
        <strain evidence="5">H143</strain>
    </source>
</reference>
<accession>C6HDJ5</accession>